<dbReference type="AlphaFoldDB" id="A0A2C9V653"/>
<accession>A0A2C9V653</accession>
<reference evidence="1" key="1">
    <citation type="submission" date="2016-02" db="EMBL/GenBank/DDBJ databases">
        <title>WGS assembly of Manihot esculenta.</title>
        <authorList>
            <person name="Bredeson J.V."/>
            <person name="Prochnik S.E."/>
            <person name="Lyons J.B."/>
            <person name="Schmutz J."/>
            <person name="Grimwood J."/>
            <person name="Vrebalov J."/>
            <person name="Bart R.S."/>
            <person name="Amuge T."/>
            <person name="Ferguson M.E."/>
            <person name="Green R."/>
            <person name="Putnam N."/>
            <person name="Stites J."/>
            <person name="Rounsley S."/>
            <person name="Rokhsar D.S."/>
        </authorList>
    </citation>
    <scope>NUCLEOTIDE SEQUENCE [LARGE SCALE GENOMIC DNA]</scope>
    <source>
        <tissue evidence="1">Leaf</tissue>
    </source>
</reference>
<name>A0A2C9V653_MANES</name>
<dbReference type="EMBL" id="CM004396">
    <property type="protein sequence ID" value="OAY39352.1"/>
    <property type="molecule type" value="Genomic_DNA"/>
</dbReference>
<proteinExistence type="predicted"/>
<sequence length="82" mass="9538">MLNQLVSFKDGEAYIYFQAVNSNAYVKMNSRSYINIDIKTENSKILKLVQSKVQESKCDRQNYSNIFLPNSTQPLINELEKK</sequence>
<protein>
    <submittedName>
        <fullName evidence="1">Uncharacterized protein</fullName>
    </submittedName>
</protein>
<evidence type="ECO:0000313" key="1">
    <source>
        <dbReference type="EMBL" id="OAY39352.1"/>
    </source>
</evidence>
<organism evidence="1">
    <name type="scientific">Manihot esculenta</name>
    <name type="common">Cassava</name>
    <name type="synonym">Jatropha manihot</name>
    <dbReference type="NCBI Taxonomy" id="3983"/>
    <lineage>
        <taxon>Eukaryota</taxon>
        <taxon>Viridiplantae</taxon>
        <taxon>Streptophyta</taxon>
        <taxon>Embryophyta</taxon>
        <taxon>Tracheophyta</taxon>
        <taxon>Spermatophyta</taxon>
        <taxon>Magnoliopsida</taxon>
        <taxon>eudicotyledons</taxon>
        <taxon>Gunneridae</taxon>
        <taxon>Pentapetalae</taxon>
        <taxon>rosids</taxon>
        <taxon>fabids</taxon>
        <taxon>Malpighiales</taxon>
        <taxon>Euphorbiaceae</taxon>
        <taxon>Crotonoideae</taxon>
        <taxon>Manihoteae</taxon>
        <taxon>Manihot</taxon>
    </lineage>
</organism>
<gene>
    <name evidence="1" type="ORF">MANES_10G087800</name>
</gene>